<keyword evidence="6" id="KW-1185">Reference proteome</keyword>
<dbReference type="InterPro" id="IPR029052">
    <property type="entry name" value="Metallo-depent_PP-like"/>
</dbReference>
<keyword evidence="3" id="KW-0812">Transmembrane</keyword>
<evidence type="ECO:0000256" key="3">
    <source>
        <dbReference type="SAM" id="Phobius"/>
    </source>
</evidence>
<dbReference type="InterPro" id="IPR004843">
    <property type="entry name" value="Calcineurin-like_PHP"/>
</dbReference>
<evidence type="ECO:0000256" key="2">
    <source>
        <dbReference type="ARBA" id="ARBA00022801"/>
    </source>
</evidence>
<reference evidence="5 6" key="1">
    <citation type="submission" date="2024-03" db="EMBL/GenBank/DDBJ databases">
        <title>Mouse gut bacterial collection (mGBC) of GemPharmatech.</title>
        <authorList>
            <person name="He Y."/>
            <person name="Dong L."/>
            <person name="Wu D."/>
            <person name="Gao X."/>
            <person name="Lin Z."/>
        </authorList>
    </citation>
    <scope>NUCLEOTIDE SEQUENCE [LARGE SCALE GENOMIC DNA]</scope>
    <source>
        <strain evidence="5 6">54-13</strain>
    </source>
</reference>
<name>A0ABV4CTW9_9BACT</name>
<dbReference type="Gene3D" id="3.60.21.10">
    <property type="match status" value="1"/>
</dbReference>
<keyword evidence="1" id="KW-0479">Metal-binding</keyword>
<keyword evidence="3" id="KW-0472">Membrane</keyword>
<gene>
    <name evidence="5" type="ORF">AAK873_04180</name>
</gene>
<dbReference type="PANTHER" id="PTHR31302">
    <property type="entry name" value="TRANSMEMBRANE PROTEIN WITH METALLOPHOSPHOESTERASE DOMAIN-RELATED"/>
    <property type="match status" value="1"/>
</dbReference>
<dbReference type="Proteomes" id="UP001565200">
    <property type="component" value="Unassembled WGS sequence"/>
</dbReference>
<feature type="transmembrane region" description="Helical" evidence="3">
    <location>
        <begin position="36"/>
        <end position="56"/>
    </location>
</feature>
<feature type="transmembrane region" description="Helical" evidence="3">
    <location>
        <begin position="104"/>
        <end position="126"/>
    </location>
</feature>
<feature type="domain" description="Calcineurin-like phosphoesterase" evidence="4">
    <location>
        <begin position="154"/>
        <end position="335"/>
    </location>
</feature>
<comment type="caution">
    <text evidence="5">The sequence shown here is derived from an EMBL/GenBank/DDBJ whole genome shotgun (WGS) entry which is preliminary data.</text>
</comment>
<evidence type="ECO:0000313" key="5">
    <source>
        <dbReference type="EMBL" id="MEY8244819.1"/>
    </source>
</evidence>
<dbReference type="RefSeq" id="WP_121698856.1">
    <property type="nucleotide sequence ID" value="NZ_JBCLPP010000008.1"/>
</dbReference>
<feature type="transmembrane region" description="Helical" evidence="3">
    <location>
        <begin position="68"/>
        <end position="92"/>
    </location>
</feature>
<evidence type="ECO:0000256" key="1">
    <source>
        <dbReference type="ARBA" id="ARBA00022723"/>
    </source>
</evidence>
<organism evidence="5 6">
    <name type="scientific">Heminiphilus faecis</name>
    <dbReference type="NCBI Taxonomy" id="2601703"/>
    <lineage>
        <taxon>Bacteria</taxon>
        <taxon>Pseudomonadati</taxon>
        <taxon>Bacteroidota</taxon>
        <taxon>Bacteroidia</taxon>
        <taxon>Bacteroidales</taxon>
        <taxon>Muribaculaceae</taxon>
        <taxon>Heminiphilus</taxon>
    </lineage>
</organism>
<feature type="transmembrane region" description="Helical" evidence="3">
    <location>
        <begin position="6"/>
        <end position="24"/>
    </location>
</feature>
<evidence type="ECO:0000259" key="4">
    <source>
        <dbReference type="Pfam" id="PF00149"/>
    </source>
</evidence>
<keyword evidence="2" id="KW-0378">Hydrolase</keyword>
<dbReference type="SUPFAM" id="SSF56300">
    <property type="entry name" value="Metallo-dependent phosphatases"/>
    <property type="match status" value="1"/>
</dbReference>
<accession>A0ABV4CTW9</accession>
<keyword evidence="3" id="KW-1133">Transmembrane helix</keyword>
<dbReference type="CDD" id="cd07385">
    <property type="entry name" value="MPP_YkuE_C"/>
    <property type="match status" value="1"/>
</dbReference>
<sequence>MRLGIILIIVIAALNVAVDIYIWRRLTAFCHRRWPGVVYAWSSLLLLVYMITVVCLPRNSGSDGMLVAIMWMLYAYVTVYLPKYVYCIFSFFDYLPRLWRRRKCYAGSVAGIAAAVFVFAVMWWAALANRTDYHVNYMELEFDNLPAGFDDYVIVQFSDFHVGTYGNDTTFVSRIVDEINSRNADIVLFTGDIVNRRSDELVPFVPVLSRIDARHGVYSVLGNHDYGDYSSWKDEAAKAGNMKLMRSLQRQMGWKELDNTTAWLRNEADSIALIGVENWGDPPFTVYGDLQKAYPQLSDSVFKVLMSHNPAHWDSKIADNDTVNIDLTLSGHTHAMQMQIGGWSPAAWRYSKWGGLYSDKSDRHKLYVNIGVGTVALPARIGATPEITVLKLKKKAPNTK</sequence>
<dbReference type="Pfam" id="PF00149">
    <property type="entry name" value="Metallophos"/>
    <property type="match status" value="1"/>
</dbReference>
<dbReference type="PANTHER" id="PTHR31302:SF31">
    <property type="entry name" value="PHOSPHODIESTERASE YAEI"/>
    <property type="match status" value="1"/>
</dbReference>
<proteinExistence type="predicted"/>
<dbReference type="InterPro" id="IPR051158">
    <property type="entry name" value="Metallophosphoesterase_sf"/>
</dbReference>
<protein>
    <submittedName>
        <fullName evidence="5">Metallophosphoesterase</fullName>
    </submittedName>
</protein>
<evidence type="ECO:0000313" key="6">
    <source>
        <dbReference type="Proteomes" id="UP001565200"/>
    </source>
</evidence>
<dbReference type="EMBL" id="JBCLPP010000008">
    <property type="protein sequence ID" value="MEY8244819.1"/>
    <property type="molecule type" value="Genomic_DNA"/>
</dbReference>